<dbReference type="Proteomes" id="UP000217790">
    <property type="component" value="Unassembled WGS sequence"/>
</dbReference>
<dbReference type="InParanoid" id="A0A2H3CSK8"/>
<accession>A0A2H3CSK8</accession>
<evidence type="ECO:0000313" key="2">
    <source>
        <dbReference type="EMBL" id="PBK93103.1"/>
    </source>
</evidence>
<name>A0A2H3CSK8_ARMGA</name>
<dbReference type="AlphaFoldDB" id="A0A2H3CSK8"/>
<protein>
    <submittedName>
        <fullName evidence="1">Uncharacterized protein</fullName>
    </submittedName>
</protein>
<evidence type="ECO:0000313" key="3">
    <source>
        <dbReference type="Proteomes" id="UP000217790"/>
    </source>
</evidence>
<feature type="non-terminal residue" evidence="1">
    <location>
        <position position="182"/>
    </location>
</feature>
<sequence>MTMQWSTLHTSTRARAALNILESCLRVRFRPAYDVFYQQQCLKFLAKQPISSWSASLFRAYVIGITVAVHPSHDDPEENQTISQAIDCLHEPGNLFLVCSTLAMSTHRYNEGDAWVPEDVGILTDLARIRPGDPAWGNCRQRLRELAEGENHFVGPDGEETDIEERRCHIRKAIRALDKFFS</sequence>
<reference evidence="3" key="1">
    <citation type="journal article" date="2017" name="Nat. Ecol. Evol.">
        <title>Genome expansion and lineage-specific genetic innovations in the forest pathogenic fungi Armillaria.</title>
        <authorList>
            <person name="Sipos G."/>
            <person name="Prasanna A.N."/>
            <person name="Walter M.C."/>
            <person name="O'Connor E."/>
            <person name="Balint B."/>
            <person name="Krizsan K."/>
            <person name="Kiss B."/>
            <person name="Hess J."/>
            <person name="Varga T."/>
            <person name="Slot J."/>
            <person name="Riley R."/>
            <person name="Boka B."/>
            <person name="Rigling D."/>
            <person name="Barry K."/>
            <person name="Lee J."/>
            <person name="Mihaltcheva S."/>
            <person name="LaButti K."/>
            <person name="Lipzen A."/>
            <person name="Waldron R."/>
            <person name="Moloney N.M."/>
            <person name="Sperisen C."/>
            <person name="Kredics L."/>
            <person name="Vagvoelgyi C."/>
            <person name="Patrignani A."/>
            <person name="Fitzpatrick D."/>
            <person name="Nagy I."/>
            <person name="Doyle S."/>
            <person name="Anderson J.B."/>
            <person name="Grigoriev I.V."/>
            <person name="Gueldener U."/>
            <person name="Muensterkoetter M."/>
            <person name="Nagy L.G."/>
        </authorList>
    </citation>
    <scope>NUCLEOTIDE SEQUENCE [LARGE SCALE GENOMIC DNA]</scope>
    <source>
        <strain evidence="3">Ar21-2</strain>
    </source>
</reference>
<dbReference type="OrthoDB" id="3097000at2759"/>
<evidence type="ECO:0000313" key="1">
    <source>
        <dbReference type="EMBL" id="PBK79083.1"/>
    </source>
</evidence>
<keyword evidence="3" id="KW-1185">Reference proteome</keyword>
<dbReference type="EMBL" id="KZ293657">
    <property type="protein sequence ID" value="PBK93103.1"/>
    <property type="molecule type" value="Genomic_DNA"/>
</dbReference>
<proteinExistence type="predicted"/>
<reference evidence="1" key="2">
    <citation type="journal article" date="2017" name="Nat. Ecol. Evol.">
        <title>Lineage-specific genetic innovations streamline the genomes of Armillaria species to pathogenesis.</title>
        <authorList>
            <consortium name="DOE Joint Genome Institute"/>
            <person name="Sipos G."/>
            <person name="Prasanna A.N."/>
            <person name="Walter M.C."/>
            <person name="O'Connor E."/>
            <person name="Balint B."/>
            <person name="Krizsan K."/>
            <person name="Kiss B."/>
            <person name="Hess J."/>
            <person name="Varga T."/>
            <person name="Slot J."/>
            <person name="Riley R."/>
            <person name="Boka B."/>
            <person name="Rigling D."/>
            <person name="Barry K."/>
            <person name="Lee J."/>
            <person name="Mihaltcheva S."/>
            <person name="LaButti K."/>
            <person name="Lipzen A."/>
            <person name="Waldron R."/>
            <person name="Moloney N.M."/>
            <person name="Sperisen C."/>
            <person name="Kredics L."/>
            <person name="Vagvolgyi C."/>
            <person name="Patrignani A."/>
            <person name="Fitzpatrick D."/>
            <person name="Nagy I."/>
            <person name="Doyle S."/>
            <person name="Anderson J."/>
            <person name="Grigoriev I.V."/>
            <person name="Guldener U."/>
            <person name="Munsterkotter M."/>
            <person name="Nagy L.G."/>
        </authorList>
    </citation>
    <scope>NUCLEOTIDE SEQUENCE [LARGE SCALE GENOMIC DNA]</scope>
    <source>
        <strain evidence="1">Ar21-2</strain>
    </source>
</reference>
<organism evidence="1 3">
    <name type="scientific">Armillaria gallica</name>
    <name type="common">Bulbous honey fungus</name>
    <name type="synonym">Armillaria bulbosa</name>
    <dbReference type="NCBI Taxonomy" id="47427"/>
    <lineage>
        <taxon>Eukaryota</taxon>
        <taxon>Fungi</taxon>
        <taxon>Dikarya</taxon>
        <taxon>Basidiomycota</taxon>
        <taxon>Agaricomycotina</taxon>
        <taxon>Agaricomycetes</taxon>
        <taxon>Agaricomycetidae</taxon>
        <taxon>Agaricales</taxon>
        <taxon>Marasmiineae</taxon>
        <taxon>Physalacriaceae</taxon>
        <taxon>Armillaria</taxon>
    </lineage>
</organism>
<dbReference type="EMBL" id="KZ293831">
    <property type="protein sequence ID" value="PBK79083.1"/>
    <property type="molecule type" value="Genomic_DNA"/>
</dbReference>
<gene>
    <name evidence="2" type="ORF">ARMGADRAFT_1012780</name>
    <name evidence="1" type="ORF">ARMGADRAFT_1021747</name>
</gene>